<dbReference type="GO" id="GO:0005886">
    <property type="term" value="C:plasma membrane"/>
    <property type="evidence" value="ECO:0007669"/>
    <property type="project" value="TreeGrafter"/>
</dbReference>
<feature type="region of interest" description="Disordered" evidence="4">
    <location>
        <begin position="581"/>
        <end position="620"/>
    </location>
</feature>
<evidence type="ECO:0000259" key="5">
    <source>
        <dbReference type="PROSITE" id="PS50137"/>
    </source>
</evidence>
<proteinExistence type="predicted"/>
<feature type="region of interest" description="Disordered" evidence="4">
    <location>
        <begin position="96"/>
        <end position="189"/>
    </location>
</feature>
<dbReference type="AlphaFoldDB" id="A0A9J6CBI8"/>
<dbReference type="CDD" id="cd19860">
    <property type="entry name" value="DSRM_STAU_rpt4"/>
    <property type="match status" value="1"/>
</dbReference>
<dbReference type="GO" id="GO:0032839">
    <property type="term" value="C:dendrite cytoplasm"/>
    <property type="evidence" value="ECO:0007669"/>
    <property type="project" value="GOC"/>
</dbReference>
<feature type="compositionally biased region" description="Polar residues" evidence="4">
    <location>
        <begin position="134"/>
        <end position="167"/>
    </location>
</feature>
<dbReference type="SUPFAM" id="SSF54768">
    <property type="entry name" value="dsRNA-binding domain-like"/>
    <property type="match status" value="5"/>
</dbReference>
<evidence type="ECO:0000256" key="4">
    <source>
        <dbReference type="SAM" id="MobiDB-lite"/>
    </source>
</evidence>
<dbReference type="PROSITE" id="PS50137">
    <property type="entry name" value="DS_RBD"/>
    <property type="match status" value="5"/>
</dbReference>
<dbReference type="GO" id="GO:0098964">
    <property type="term" value="P:anterograde dendritic transport of messenger ribonucleoprotein complex"/>
    <property type="evidence" value="ECO:0007669"/>
    <property type="project" value="TreeGrafter"/>
</dbReference>
<feature type="domain" description="DRBM" evidence="5">
    <location>
        <begin position="827"/>
        <end position="894"/>
    </location>
</feature>
<dbReference type="GO" id="GO:0043025">
    <property type="term" value="C:neuronal cell body"/>
    <property type="evidence" value="ECO:0007669"/>
    <property type="project" value="TreeGrafter"/>
</dbReference>
<dbReference type="FunFam" id="3.30.160.20:FF:000073">
    <property type="entry name" value="Double-stranded RNA-binding protein Staufen homolog"/>
    <property type="match status" value="1"/>
</dbReference>
<dbReference type="InterPro" id="IPR051740">
    <property type="entry name" value="DRBM-containing_protein"/>
</dbReference>
<sequence>MIHNHHHHHQNAMHQMHQINVSQPPPQQNMSQSNSQRMNHHHYQQRLNHQQIQQQQQQQQQLPQIRGNGGINNHQIPPPIIQKQHLHQNIATLNQKPPQHVNNQTSSSQNSQIQPSVAQRMSYEKTNNLKRESSSISVTHSATATLHTNNNSSIVTGSTPSIATVPTSLSHHNSHHQSINNNSNSNNTNLLPKYQHHHNQVLDISKTNDIKTTTPVVSANKENIPHNVTTSNIQQQQTNSNNSITSGGIILSNNSHAEIISAESTEQGIESLANAKEKTPMCLVNELARFNKILHQYRLVSEQGPAHKKRFTVILKLGEEEYAAEGLSIKKAQHAAAKDAIMKTSYKHPPIKLNRQIKGLQNVNSKGNTGNITPTVELNALAMKRGEPTIYTFVNTTTNPSIASNNMQFGQQQLTPQFNGRGNLYQRRPYQRGGLGNSRFNYNGTEIFHVALQVGSRTFTGMGPTQQSARHDAAARALEVLKPLTLESESQKITNGVNEGEAEDADDSLVHSEIKSPISLVHEMALKRKLTVTFEVQSEKGPPHMKVYTTLCKVGTITTEGEGNGKKLSKKKAAEKMMEELKKLPPISPVEDPSSSHRGNIKGRRNNKQPTQQLPLQQPVVKRKSRNLIKEKLEQSNVADEINPISQLIQIQQARKEKEPIYNVIEERGTARRREFVIEVVVNGYSATGSGPNKKIAKRIAAENLLVAMGITAKPSTTSSTSLQNETPGKEKKSSEINEKNKKVSFIEPEVKKPVKSQSGSSGRQIVPGLLLVSSNETFSTPSKNNTATIASTPTKDESQNQTNEKSSSPHSNASNNDSGIGENGVSPRDQLNYLAQLIGFSVSYSDFPKANHTEFLSLVTLATDPPHMGHGSGTTIDESRDNAALKALTIISDIGLDNVKPKGTK</sequence>
<feature type="domain" description="DRBM" evidence="5">
    <location>
        <begin position="279"/>
        <end position="346"/>
    </location>
</feature>
<dbReference type="GO" id="GO:0048477">
    <property type="term" value="P:oogenesis"/>
    <property type="evidence" value="ECO:0007669"/>
    <property type="project" value="UniProtKB-ARBA"/>
</dbReference>
<dbReference type="GO" id="GO:0010468">
    <property type="term" value="P:regulation of gene expression"/>
    <property type="evidence" value="ECO:0007669"/>
    <property type="project" value="UniProtKB-ARBA"/>
</dbReference>
<dbReference type="GO" id="GO:0035418">
    <property type="term" value="P:protein localization to synapse"/>
    <property type="evidence" value="ECO:0007669"/>
    <property type="project" value="TreeGrafter"/>
</dbReference>
<feature type="region of interest" description="Disordered" evidence="4">
    <location>
        <begin position="776"/>
        <end position="828"/>
    </location>
</feature>
<evidence type="ECO:0000256" key="1">
    <source>
        <dbReference type="ARBA" id="ARBA00022737"/>
    </source>
</evidence>
<keyword evidence="1" id="KW-0677">Repeat</keyword>
<feature type="region of interest" description="Disordered" evidence="4">
    <location>
        <begin position="21"/>
        <end position="72"/>
    </location>
</feature>
<dbReference type="SMART" id="SM00358">
    <property type="entry name" value="DSRM"/>
    <property type="match status" value="5"/>
</dbReference>
<feature type="compositionally biased region" description="Basic and acidic residues" evidence="4">
    <location>
        <begin position="728"/>
        <end position="742"/>
    </location>
</feature>
<dbReference type="GO" id="GO:0008298">
    <property type="term" value="P:intracellular mRNA localization"/>
    <property type="evidence" value="ECO:0007669"/>
    <property type="project" value="TreeGrafter"/>
</dbReference>
<keyword evidence="2 3" id="KW-0694">RNA-binding</keyword>
<evidence type="ECO:0000256" key="2">
    <source>
        <dbReference type="ARBA" id="ARBA00022884"/>
    </source>
</evidence>
<feature type="compositionally biased region" description="Low complexity" evidence="4">
    <location>
        <begin position="99"/>
        <end position="116"/>
    </location>
</feature>
<evidence type="ECO:0000313" key="6">
    <source>
        <dbReference type="EMBL" id="KAG5679232.1"/>
    </source>
</evidence>
<dbReference type="GO" id="GO:0010494">
    <property type="term" value="C:cytoplasmic stress granule"/>
    <property type="evidence" value="ECO:0007669"/>
    <property type="project" value="TreeGrafter"/>
</dbReference>
<dbReference type="InterPro" id="IPR032478">
    <property type="entry name" value="Staufen_C"/>
</dbReference>
<dbReference type="CDD" id="cd19861">
    <property type="entry name" value="DSRM_STAU_rpt5"/>
    <property type="match status" value="1"/>
</dbReference>
<dbReference type="OrthoDB" id="10037267at2759"/>
<feature type="compositionally biased region" description="Low complexity" evidence="4">
    <location>
        <begin position="21"/>
        <end position="37"/>
    </location>
</feature>
<feature type="compositionally biased region" description="Polar residues" evidence="4">
    <location>
        <begin position="715"/>
        <end position="727"/>
    </location>
</feature>
<dbReference type="GO" id="GO:0003729">
    <property type="term" value="F:mRNA binding"/>
    <property type="evidence" value="ECO:0007669"/>
    <property type="project" value="TreeGrafter"/>
</dbReference>
<feature type="domain" description="DRBM" evidence="5">
    <location>
        <begin position="643"/>
        <end position="711"/>
    </location>
</feature>
<feature type="domain" description="DRBM" evidence="5">
    <location>
        <begin position="373"/>
        <end position="483"/>
    </location>
</feature>
<dbReference type="CDD" id="cd19857">
    <property type="entry name" value="DSRM_STAU_rpt1"/>
    <property type="match status" value="1"/>
</dbReference>
<dbReference type="Pfam" id="PF16482">
    <property type="entry name" value="Staufen_C"/>
    <property type="match status" value="1"/>
</dbReference>
<feature type="region of interest" description="Disordered" evidence="4">
    <location>
        <begin position="715"/>
        <end position="763"/>
    </location>
</feature>
<dbReference type="GO" id="GO:0003725">
    <property type="term" value="F:double-stranded RNA binding"/>
    <property type="evidence" value="ECO:0007669"/>
    <property type="project" value="TreeGrafter"/>
</dbReference>
<comment type="caution">
    <text evidence="6">The sequence shown here is derived from an EMBL/GenBank/DDBJ whole genome shotgun (WGS) entry which is preliminary data.</text>
</comment>
<dbReference type="InterPro" id="IPR014720">
    <property type="entry name" value="dsRBD_dom"/>
</dbReference>
<dbReference type="Proteomes" id="UP001107558">
    <property type="component" value="Chromosome 2"/>
</dbReference>
<evidence type="ECO:0000256" key="3">
    <source>
        <dbReference type="PROSITE-ProRule" id="PRU00266"/>
    </source>
</evidence>
<evidence type="ECO:0000313" key="7">
    <source>
        <dbReference type="Proteomes" id="UP001107558"/>
    </source>
</evidence>
<organism evidence="6 7">
    <name type="scientific">Polypedilum vanderplanki</name>
    <name type="common">Sleeping chironomid midge</name>
    <dbReference type="NCBI Taxonomy" id="319348"/>
    <lineage>
        <taxon>Eukaryota</taxon>
        <taxon>Metazoa</taxon>
        <taxon>Ecdysozoa</taxon>
        <taxon>Arthropoda</taxon>
        <taxon>Hexapoda</taxon>
        <taxon>Insecta</taxon>
        <taxon>Pterygota</taxon>
        <taxon>Neoptera</taxon>
        <taxon>Endopterygota</taxon>
        <taxon>Diptera</taxon>
        <taxon>Nematocera</taxon>
        <taxon>Chironomoidea</taxon>
        <taxon>Chironomidae</taxon>
        <taxon>Chironominae</taxon>
        <taxon>Polypedilum</taxon>
        <taxon>Polypedilum</taxon>
    </lineage>
</organism>
<gene>
    <name evidence="6" type="ORF">PVAND_008812</name>
</gene>
<feature type="domain" description="DRBM" evidence="5">
    <location>
        <begin position="516"/>
        <end position="583"/>
    </location>
</feature>
<dbReference type="PANTHER" id="PTHR46054:SF3">
    <property type="entry name" value="MATERNAL EFFECT PROTEIN STAUFEN"/>
    <property type="match status" value="1"/>
</dbReference>
<reference evidence="6" key="1">
    <citation type="submission" date="2021-03" db="EMBL/GenBank/DDBJ databases">
        <title>Chromosome level genome of the anhydrobiotic midge Polypedilum vanderplanki.</title>
        <authorList>
            <person name="Yoshida Y."/>
            <person name="Kikawada T."/>
            <person name="Gusev O."/>
        </authorList>
    </citation>
    <scope>NUCLEOTIDE SEQUENCE</scope>
    <source>
        <strain evidence="6">NIAS01</strain>
        <tissue evidence="6">Whole body or cell culture</tissue>
    </source>
</reference>
<dbReference type="Gene3D" id="3.30.160.20">
    <property type="match status" value="5"/>
</dbReference>
<keyword evidence="7" id="KW-1185">Reference proteome</keyword>
<dbReference type="FunFam" id="3.30.160.20:FF:000007">
    <property type="entry name" value="Double-stranded RNA-binding protein Staufen homolog 1"/>
    <property type="match status" value="2"/>
</dbReference>
<feature type="compositionally biased region" description="Low complexity" evidence="4">
    <location>
        <begin position="45"/>
        <end position="64"/>
    </location>
</feature>
<dbReference type="PANTHER" id="PTHR46054">
    <property type="entry name" value="MATERNAL EFFECT PROTEIN STAUFEN"/>
    <property type="match status" value="1"/>
</dbReference>
<dbReference type="Pfam" id="PF00035">
    <property type="entry name" value="dsrm"/>
    <property type="match status" value="3"/>
</dbReference>
<dbReference type="CDD" id="cd19859">
    <property type="entry name" value="DSRM_STAU_rpt3"/>
    <property type="match status" value="1"/>
</dbReference>
<feature type="compositionally biased region" description="Polar residues" evidence="4">
    <location>
        <begin position="776"/>
        <end position="819"/>
    </location>
</feature>
<feature type="compositionally biased region" description="Low complexity" evidence="4">
    <location>
        <begin position="168"/>
        <end position="189"/>
    </location>
</feature>
<feature type="compositionally biased region" description="Low complexity" evidence="4">
    <location>
        <begin position="609"/>
        <end position="619"/>
    </location>
</feature>
<name>A0A9J6CBI8_POLVA</name>
<accession>A0A9J6CBI8</accession>
<dbReference type="EMBL" id="JADBJN010000002">
    <property type="protein sequence ID" value="KAG5679232.1"/>
    <property type="molecule type" value="Genomic_DNA"/>
</dbReference>
<protein>
    <recommendedName>
        <fullName evidence="5">DRBM domain-containing protein</fullName>
    </recommendedName>
</protein>